<gene>
    <name evidence="21" type="ORF">M427DRAFT_146531</name>
</gene>
<dbReference type="GO" id="GO:0008792">
    <property type="term" value="F:arginine decarboxylase activity"/>
    <property type="evidence" value="ECO:0007669"/>
    <property type="project" value="UniProtKB-EC"/>
</dbReference>
<feature type="compositionally biased region" description="Polar residues" evidence="17">
    <location>
        <begin position="114"/>
        <end position="130"/>
    </location>
</feature>
<accession>A0A139AAU5</accession>
<dbReference type="InterPro" id="IPR022657">
    <property type="entry name" value="De-COase2_CS"/>
</dbReference>
<evidence type="ECO:0000259" key="20">
    <source>
        <dbReference type="Pfam" id="PF17944"/>
    </source>
</evidence>
<dbReference type="PRINTS" id="PR01180">
    <property type="entry name" value="ARGDCRBXLASE"/>
</dbReference>
<keyword evidence="13 16" id="KW-0456">Lyase</keyword>
<dbReference type="Gene3D" id="1.10.287.3440">
    <property type="match status" value="1"/>
</dbReference>
<evidence type="ECO:0000256" key="8">
    <source>
        <dbReference type="ARBA" id="ARBA00022793"/>
    </source>
</evidence>
<protein>
    <recommendedName>
        <fullName evidence="6 16">Arginine decarboxylase</fullName>
        <ecNumber evidence="6 16">4.1.1.19</ecNumber>
    </recommendedName>
</protein>
<feature type="compositionally biased region" description="Low complexity" evidence="17">
    <location>
        <begin position="26"/>
        <end position="39"/>
    </location>
</feature>
<dbReference type="PANTHER" id="PTHR43295:SF9">
    <property type="entry name" value="BIOSYNTHETIC ARGININE DECARBOXYLASE"/>
    <property type="match status" value="1"/>
</dbReference>
<dbReference type="UniPathway" id="UPA00186">
    <property type="reaction ID" value="UER00284"/>
</dbReference>
<keyword evidence="10 15" id="KW-0663">Pyridoxal phosphate</keyword>
<keyword evidence="9 16" id="KW-0460">Magnesium</keyword>
<evidence type="ECO:0000256" key="3">
    <source>
        <dbReference type="ARBA" id="ARBA00002257"/>
    </source>
</evidence>
<dbReference type="InterPro" id="IPR022644">
    <property type="entry name" value="De-COase2_N"/>
</dbReference>
<dbReference type="NCBIfam" id="NF003763">
    <property type="entry name" value="PRK05354.1"/>
    <property type="match status" value="1"/>
</dbReference>
<dbReference type="CDD" id="cd06830">
    <property type="entry name" value="PLPDE_III_ADC"/>
    <property type="match status" value="1"/>
</dbReference>
<feature type="region of interest" description="Disordered" evidence="17">
    <location>
        <begin position="1"/>
        <end position="56"/>
    </location>
</feature>
<dbReference type="EC" id="4.1.1.19" evidence="6 16"/>
<dbReference type="OrthoDB" id="3717802at2759"/>
<keyword evidence="8 16" id="KW-0210">Decarboxylase</keyword>
<dbReference type="InterPro" id="IPR000183">
    <property type="entry name" value="Orn/DAP/Arg_de-COase"/>
</dbReference>
<comment type="similarity">
    <text evidence="5 16">Belongs to the Orn/Lys/Arg decarboxylase class-II family. SpeA subfamily.</text>
</comment>
<dbReference type="Pfam" id="PF17810">
    <property type="entry name" value="Arg_decarb_HB"/>
    <property type="match status" value="1"/>
</dbReference>
<feature type="domain" description="Orn/DAP/Arg decarboxylase 2 N-terminal" evidence="18">
    <location>
        <begin position="218"/>
        <end position="469"/>
    </location>
</feature>
<dbReference type="EMBL" id="KQ965777">
    <property type="protein sequence ID" value="KXS13513.1"/>
    <property type="molecule type" value="Genomic_DNA"/>
</dbReference>
<evidence type="ECO:0000256" key="5">
    <source>
        <dbReference type="ARBA" id="ARBA00008357"/>
    </source>
</evidence>
<dbReference type="PROSITE" id="PS00878">
    <property type="entry name" value="ODR_DC_2_1"/>
    <property type="match status" value="1"/>
</dbReference>
<comment type="catalytic activity">
    <reaction evidence="14 16">
        <text>L-arginine + H(+) = agmatine + CO2</text>
        <dbReference type="Rhea" id="RHEA:17641"/>
        <dbReference type="ChEBI" id="CHEBI:15378"/>
        <dbReference type="ChEBI" id="CHEBI:16526"/>
        <dbReference type="ChEBI" id="CHEBI:32682"/>
        <dbReference type="ChEBI" id="CHEBI:58145"/>
        <dbReference type="EC" id="4.1.1.19"/>
    </reaction>
</comment>
<dbReference type="GO" id="GO:0008295">
    <property type="term" value="P:spermidine biosynthetic process"/>
    <property type="evidence" value="ECO:0007669"/>
    <property type="project" value="UniProtKB-KW"/>
</dbReference>
<feature type="domain" description="Arginine decarboxylase helical bundle" evidence="19">
    <location>
        <begin position="498"/>
        <end position="572"/>
    </location>
</feature>
<dbReference type="PRINTS" id="PR01179">
    <property type="entry name" value="ODADCRBXLASE"/>
</dbReference>
<dbReference type="Proteomes" id="UP000070544">
    <property type="component" value="Unassembled WGS sequence"/>
</dbReference>
<evidence type="ECO:0000256" key="2">
    <source>
        <dbReference type="ARBA" id="ARBA00001946"/>
    </source>
</evidence>
<comment type="cofactor">
    <cofactor evidence="1 15 16">
        <name>pyridoxal 5'-phosphate</name>
        <dbReference type="ChEBI" id="CHEBI:597326"/>
    </cofactor>
</comment>
<comment type="function">
    <text evidence="3">Catalyzes the biosynthesis of agmatine from arginine.</text>
</comment>
<dbReference type="InterPro" id="IPR002985">
    <property type="entry name" value="Arg_decrbxlase"/>
</dbReference>
<dbReference type="STRING" id="1344416.A0A139AAU5"/>
<evidence type="ECO:0000256" key="13">
    <source>
        <dbReference type="ARBA" id="ARBA00023239"/>
    </source>
</evidence>
<evidence type="ECO:0000256" key="15">
    <source>
        <dbReference type="PIRSR" id="PIRSR600183-50"/>
    </source>
</evidence>
<dbReference type="AlphaFoldDB" id="A0A139AAU5"/>
<feature type="modified residue" description="N6-(pyridoxal phosphate)lysine" evidence="15">
    <location>
        <position position="226"/>
    </location>
</feature>
<dbReference type="Pfam" id="PF17944">
    <property type="entry name" value="Arg_decarbox_C"/>
    <property type="match status" value="1"/>
</dbReference>
<dbReference type="GO" id="GO:0006527">
    <property type="term" value="P:L-arginine catabolic process"/>
    <property type="evidence" value="ECO:0007669"/>
    <property type="project" value="InterPro"/>
</dbReference>
<dbReference type="SUPFAM" id="SSF51419">
    <property type="entry name" value="PLP-binding barrel"/>
    <property type="match status" value="1"/>
</dbReference>
<keyword evidence="7" id="KW-0479">Metal-binding</keyword>
<feature type="compositionally biased region" description="Low complexity" evidence="17">
    <location>
        <begin position="131"/>
        <end position="140"/>
    </location>
</feature>
<dbReference type="InterPro" id="IPR029066">
    <property type="entry name" value="PLP-binding_barrel"/>
</dbReference>
<evidence type="ECO:0000313" key="22">
    <source>
        <dbReference type="Proteomes" id="UP000070544"/>
    </source>
</evidence>
<dbReference type="PROSITE" id="PS00879">
    <property type="entry name" value="ODR_DC_2_2"/>
    <property type="match status" value="1"/>
</dbReference>
<evidence type="ECO:0000313" key="21">
    <source>
        <dbReference type="EMBL" id="KXS13513.1"/>
    </source>
</evidence>
<dbReference type="GO" id="GO:0046872">
    <property type="term" value="F:metal ion binding"/>
    <property type="evidence" value="ECO:0007669"/>
    <property type="project" value="UniProtKB-KW"/>
</dbReference>
<dbReference type="InterPro" id="IPR040634">
    <property type="entry name" value="Arg_decarb_HB"/>
</dbReference>
<evidence type="ECO:0000256" key="1">
    <source>
        <dbReference type="ARBA" id="ARBA00001933"/>
    </source>
</evidence>
<reference evidence="21 22" key="1">
    <citation type="journal article" date="2015" name="Genome Biol. Evol.">
        <title>Phylogenomic analyses indicate that early fungi evolved digesting cell walls of algal ancestors of land plants.</title>
        <authorList>
            <person name="Chang Y."/>
            <person name="Wang S."/>
            <person name="Sekimoto S."/>
            <person name="Aerts A.L."/>
            <person name="Choi C."/>
            <person name="Clum A."/>
            <person name="LaButti K.M."/>
            <person name="Lindquist E.A."/>
            <person name="Yee Ngan C."/>
            <person name="Ohm R.A."/>
            <person name="Salamov A.A."/>
            <person name="Grigoriev I.V."/>
            <person name="Spatafora J.W."/>
            <person name="Berbee M.L."/>
        </authorList>
    </citation>
    <scope>NUCLEOTIDE SEQUENCE [LARGE SCALE GENOMIC DNA]</scope>
    <source>
        <strain evidence="21 22">JEL478</strain>
    </source>
</reference>
<dbReference type="Gene3D" id="3.20.20.10">
    <property type="entry name" value="Alanine racemase"/>
    <property type="match status" value="1"/>
</dbReference>
<evidence type="ECO:0000256" key="4">
    <source>
        <dbReference type="ARBA" id="ARBA00004773"/>
    </source>
</evidence>
<name>A0A139AAU5_GONPJ</name>
<feature type="compositionally biased region" description="Pro residues" evidence="17">
    <location>
        <begin position="1"/>
        <end position="11"/>
    </location>
</feature>
<comment type="pathway">
    <text evidence="4 16">Amine and polyamine biosynthesis; agmatine biosynthesis; agmatine from L-arginine: step 1/1.</text>
</comment>
<dbReference type="InterPro" id="IPR041128">
    <property type="entry name" value="Arg_decarbox_C"/>
</dbReference>
<evidence type="ECO:0000256" key="10">
    <source>
        <dbReference type="ARBA" id="ARBA00022898"/>
    </source>
</evidence>
<dbReference type="SUPFAM" id="SSF50621">
    <property type="entry name" value="Alanine racemase C-terminal domain-like"/>
    <property type="match status" value="1"/>
</dbReference>
<feature type="domain" description="Arginine decarboxylase C-terminal helical" evidence="20">
    <location>
        <begin position="733"/>
        <end position="786"/>
    </location>
</feature>
<evidence type="ECO:0000256" key="9">
    <source>
        <dbReference type="ARBA" id="ARBA00022842"/>
    </source>
</evidence>
<evidence type="ECO:0000256" key="7">
    <source>
        <dbReference type="ARBA" id="ARBA00022723"/>
    </source>
</evidence>
<dbReference type="InterPro" id="IPR022653">
    <property type="entry name" value="De-COase2_pyr-phos_BS"/>
</dbReference>
<feature type="region of interest" description="Disordered" evidence="17">
    <location>
        <begin position="114"/>
        <end position="155"/>
    </location>
</feature>
<evidence type="ECO:0000256" key="6">
    <source>
        <dbReference type="ARBA" id="ARBA00012426"/>
    </source>
</evidence>
<dbReference type="Gene3D" id="1.20.58.930">
    <property type="match status" value="1"/>
</dbReference>
<keyword evidence="11 16" id="KW-0745">Spermidine biosynthesis</keyword>
<evidence type="ECO:0000256" key="11">
    <source>
        <dbReference type="ARBA" id="ARBA00023066"/>
    </source>
</evidence>
<evidence type="ECO:0000259" key="18">
    <source>
        <dbReference type="Pfam" id="PF02784"/>
    </source>
</evidence>
<dbReference type="Gene3D" id="2.40.37.10">
    <property type="entry name" value="Lyase, Ornithine Decarboxylase, Chain A, domain 1"/>
    <property type="match status" value="1"/>
</dbReference>
<evidence type="ECO:0000259" key="19">
    <source>
        <dbReference type="Pfam" id="PF17810"/>
    </source>
</evidence>
<comment type="cofactor">
    <cofactor evidence="2 16">
        <name>Mg(2+)</name>
        <dbReference type="ChEBI" id="CHEBI:18420"/>
    </cofactor>
</comment>
<sequence>MQMPPYRPPTPSGTYRAHSPSPTPNGRQRGSQSGPSGNHGPPPGHNTHAVAGGRVTPKPMLTDWSIDRANQHYNVEGWANGYFSIRGASSSAAHLTTGSPGQPVATISTIPNLSSQTHISNGNAPTQGDNSPGSPASQQAPPQPPPSPTSKAVDGTMQVHPLGLKGPTFNIMDVIDDIKEKGLQFPCIVRFLDILRARVILLNEAFLSAISSLNYGGTYRGVYPIKVNQMKEVVDEIVDAGRPFHYGLEAGSKGELTVVLGYNTDPEAITCCNGYKDEEYLRLALLGRKLGRKVVVIVEKLTELPHILRIASEMSVEPYLGLRCKLTSRGSGKWESSGGDFAKFGLTLPELMRAVEVLKERGMERCAKLIHFHVGSQLTELRVVKEAVMEGARIYAKLRKMGLGIEYFDIGGGLGVDYIGTRSGEDGSSMNYDVHEYAYDVVYTLMRICVEEDVPQPHVVSESGRAITAHHALVIVNIFGTITVGSPEEIAAVSTPTDNEHRVVQEMRNIVGSYTSRSKTAKSWQDAQAKKDEALQMFKLGLLSLEDRAKVEGLYWAVARKMMPYTKSRSRKLRIPKEAIDIADKMADQYMANFSIFQSVVDHWGIDQTFPIIPLHRLCEEPSRDSILVDITCDSDGKVDNFVEDYGTDKTISLHTLRPGEDYYIGIFLTGAYQDIMGNLHNMFGRLNEVHIYIGEWEKNFQLLLLVASIADTPDDDDPEDYYIEEVIRGDRVADVLGRLFYNPQDLVRRMKESLTSNIRSGSLKPKEGVALGEFYDSMINSYTYLKAIIYESKNRIRDVSALKEQLY</sequence>
<dbReference type="PANTHER" id="PTHR43295">
    <property type="entry name" value="ARGININE DECARBOXYLASE"/>
    <property type="match status" value="1"/>
</dbReference>
<evidence type="ECO:0000256" key="16">
    <source>
        <dbReference type="RuleBase" id="RU003740"/>
    </source>
</evidence>
<evidence type="ECO:0000256" key="14">
    <source>
        <dbReference type="ARBA" id="ARBA00049309"/>
    </source>
</evidence>
<dbReference type="NCBIfam" id="TIGR01273">
    <property type="entry name" value="speA"/>
    <property type="match status" value="1"/>
</dbReference>
<evidence type="ECO:0000256" key="17">
    <source>
        <dbReference type="SAM" id="MobiDB-lite"/>
    </source>
</evidence>
<evidence type="ECO:0000256" key="12">
    <source>
        <dbReference type="ARBA" id="ARBA00023115"/>
    </source>
</evidence>
<dbReference type="Pfam" id="PF02784">
    <property type="entry name" value="Orn_Arg_deC_N"/>
    <property type="match status" value="1"/>
</dbReference>
<keyword evidence="12" id="KW-0620">Polyamine biosynthesis</keyword>
<keyword evidence="22" id="KW-1185">Reference proteome</keyword>
<proteinExistence type="inferred from homology"/>
<organism evidence="21 22">
    <name type="scientific">Gonapodya prolifera (strain JEL478)</name>
    <name type="common">Monoblepharis prolifera</name>
    <dbReference type="NCBI Taxonomy" id="1344416"/>
    <lineage>
        <taxon>Eukaryota</taxon>
        <taxon>Fungi</taxon>
        <taxon>Fungi incertae sedis</taxon>
        <taxon>Chytridiomycota</taxon>
        <taxon>Chytridiomycota incertae sedis</taxon>
        <taxon>Monoblepharidomycetes</taxon>
        <taxon>Monoblepharidales</taxon>
        <taxon>Gonapodyaceae</taxon>
        <taxon>Gonapodya</taxon>
    </lineage>
</organism>
<feature type="active site" description="Proton donor" evidence="15">
    <location>
        <position position="633"/>
    </location>
</feature>
<dbReference type="InterPro" id="IPR009006">
    <property type="entry name" value="Ala_racemase/Decarboxylase_C"/>
</dbReference>